<keyword evidence="1" id="KW-1133">Transmembrane helix</keyword>
<evidence type="ECO:0000256" key="1">
    <source>
        <dbReference type="SAM" id="Phobius"/>
    </source>
</evidence>
<keyword evidence="1" id="KW-0812">Transmembrane</keyword>
<reference evidence="2" key="1">
    <citation type="submission" date="2019-12" db="EMBL/GenBank/DDBJ databases">
        <title>Genome sequencing and annotation of Brassica cretica.</title>
        <authorList>
            <person name="Studholme D.J."/>
            <person name="Sarris P."/>
        </authorList>
    </citation>
    <scope>NUCLEOTIDE SEQUENCE</scope>
    <source>
        <strain evidence="2">PFS-109/04</strain>
        <tissue evidence="2">Leaf</tissue>
    </source>
</reference>
<evidence type="ECO:0000313" key="2">
    <source>
        <dbReference type="EMBL" id="KAF3527056.1"/>
    </source>
</evidence>
<sequence>MATWMTTFRSPIFCRRSPISATSTSPTSLQGRLSDTPCGKQIHLDLRHHFSLRFRQAMFYKAFGSIFFLCKSFSLIGTFINVLINHGPESLFIIFPASVVCAARNTSDIALGSPLMSLLSHQQQQRLISPSDVANFCSPCTTDSDQQQRPSF</sequence>
<accession>A0A8S9Q8L6</accession>
<organism evidence="2 3">
    <name type="scientific">Brassica cretica</name>
    <name type="common">Mustard</name>
    <dbReference type="NCBI Taxonomy" id="69181"/>
    <lineage>
        <taxon>Eukaryota</taxon>
        <taxon>Viridiplantae</taxon>
        <taxon>Streptophyta</taxon>
        <taxon>Embryophyta</taxon>
        <taxon>Tracheophyta</taxon>
        <taxon>Spermatophyta</taxon>
        <taxon>Magnoliopsida</taxon>
        <taxon>eudicotyledons</taxon>
        <taxon>Gunneridae</taxon>
        <taxon>Pentapetalae</taxon>
        <taxon>rosids</taxon>
        <taxon>malvids</taxon>
        <taxon>Brassicales</taxon>
        <taxon>Brassicaceae</taxon>
        <taxon>Brassiceae</taxon>
        <taxon>Brassica</taxon>
    </lineage>
</organism>
<comment type="caution">
    <text evidence="2">The sequence shown here is derived from an EMBL/GenBank/DDBJ whole genome shotgun (WGS) entry which is preliminary data.</text>
</comment>
<evidence type="ECO:0000313" key="3">
    <source>
        <dbReference type="Proteomes" id="UP000712600"/>
    </source>
</evidence>
<gene>
    <name evidence="2" type="ORF">F2Q69_00046377</name>
</gene>
<dbReference type="Proteomes" id="UP000712600">
    <property type="component" value="Unassembled WGS sequence"/>
</dbReference>
<protein>
    <submittedName>
        <fullName evidence="2">Uncharacterized protein</fullName>
    </submittedName>
</protein>
<feature type="transmembrane region" description="Helical" evidence="1">
    <location>
        <begin position="62"/>
        <end position="84"/>
    </location>
</feature>
<name>A0A8S9Q8L6_BRACR</name>
<proteinExistence type="predicted"/>
<keyword evidence="1" id="KW-0472">Membrane</keyword>
<dbReference type="EMBL" id="QGKX02001347">
    <property type="protein sequence ID" value="KAF3527056.1"/>
    <property type="molecule type" value="Genomic_DNA"/>
</dbReference>
<dbReference type="AlphaFoldDB" id="A0A8S9Q8L6"/>